<dbReference type="InterPro" id="IPR003660">
    <property type="entry name" value="HAMP_dom"/>
</dbReference>
<feature type="transmembrane region" description="Helical" evidence="12">
    <location>
        <begin position="14"/>
        <end position="36"/>
    </location>
</feature>
<dbReference type="NCBIfam" id="TIGR00229">
    <property type="entry name" value="sensory_box"/>
    <property type="match status" value="1"/>
</dbReference>
<dbReference type="EMBL" id="CP011030">
    <property type="protein sequence ID" value="ATC89601.1"/>
    <property type="molecule type" value="Genomic_DNA"/>
</dbReference>
<organism evidence="17 18">
    <name type="scientific">Pseudoalteromonas issachenkonii</name>
    <dbReference type="NCBI Taxonomy" id="152297"/>
    <lineage>
        <taxon>Bacteria</taxon>
        <taxon>Pseudomonadati</taxon>
        <taxon>Pseudomonadota</taxon>
        <taxon>Gammaproteobacteria</taxon>
        <taxon>Alteromonadales</taxon>
        <taxon>Pseudoalteromonadaceae</taxon>
        <taxon>Pseudoalteromonas</taxon>
    </lineage>
</organism>
<dbReference type="SUPFAM" id="SSF55785">
    <property type="entry name" value="PYP-like sensor domain (PAS domain)"/>
    <property type="match status" value="1"/>
</dbReference>
<keyword evidence="5 12" id="KW-0812">Transmembrane</keyword>
<dbReference type="SMART" id="SM00267">
    <property type="entry name" value="GGDEF"/>
    <property type="match status" value="1"/>
</dbReference>
<dbReference type="Pfam" id="PF13426">
    <property type="entry name" value="PAS_9"/>
    <property type="match status" value="1"/>
</dbReference>
<evidence type="ECO:0000259" key="15">
    <source>
        <dbReference type="PROSITE" id="PS50885"/>
    </source>
</evidence>
<dbReference type="InterPro" id="IPR035965">
    <property type="entry name" value="PAS-like_dom_sf"/>
</dbReference>
<keyword evidence="9 12" id="KW-1133">Transmembrane helix</keyword>
<sequence length="1030" mass="116335">MDTIIFTASLKHQLYRLLMLICMPVAAVILVTLWFSRDAAIKEHEKKVRSITEHLIIKQQSMINDVEHITEFLAKKQKDIKSLSSRCPSYFLDVKALNGNIANIGLVNKDGDLICSSNNGAPNINVSDRPYFKNALASKEFSIGHFQHDRSLEAQSINFASPILNENNDIEGVIVTVIALDWWSSALNSLNLPTEVRVAITDSNNLILANSPFSADRLGYKLEEFDLEHNLQAGVIFKGKDGIRRVFHQTTLYRDGNDNKLSIYITQPIDKTLERIDINFVKMVLGFLMTILLLAVLARRLVNKSILNPIKSLTQAVNRLAAGNMPHDDEQPNSPELNRLYHRFKYMAETRLTAEACLKHKHDELNSLLNALPDAFLRVDANGNILDTGGRIKSLNYSHSTPPKKLSCLFSDANLKQVQGYLIPLIAPVTVELEQKQDNQFYEAKISPMKKADEFIIVISNITQRKQNQESLHLASLVYNNSSEGMAITDENGVIYDVNPAFCETTLYSRKEVLNKTVGILSSGKHDKQFYNYMWQSLNKTGRWQGEITNRRKNGELYVEWLTIDTIYDKNKAPTSRIAIFTDLTEKKQADELIWRQAHFDHLTDLPNRLELKERLNQRFANLTNADQKLVIMLLDIDHFKDINDTLGHHYGDRLLKLVSERIVQTAKEADFVARIGGDEFVVVFSDLHGSDNIKQIAKSLLLSLASTIFIEDEKVYISASIGIACAPDDGQNPEQLLKAADQAMYKAKNSGRNGFEFFSHDMREDANARMQLLKELRSAIELEQFELYYQPIVSLNDLHVHKAEGLIRWQHPEKGLISPADFIPLAEETRQINALGQFVFAEALQTLNDIKKHIQDEFQISINVSPVQLATVDSGIDEWYDMLATANIPASAIVAEITEGLMVNPEELTQSRLKALVKSGMQLALDDFGTGYSSLAYLQEMDTDYLKIDKRFVDNIQKGSQELALCEAIIMMAHQLGLKVIAEGIETKLQMDLLLEAGCDYGQGYLFSKPLHKASFMQLITTNQVISLK</sequence>
<reference evidence="17 18" key="1">
    <citation type="submission" date="2015-06" db="EMBL/GenBank/DDBJ databases">
        <authorList>
            <person name="Xie B.-B."/>
            <person name="Rong J.-C."/>
            <person name="Qin Q.-L."/>
            <person name="Zhang Y.-Z."/>
        </authorList>
    </citation>
    <scope>NUCLEOTIDE SEQUENCE [LARGE SCALE GENOMIC DNA]</scope>
    <source>
        <strain evidence="17 18">KMM 3549</strain>
    </source>
</reference>
<accession>A0ABM6N067</accession>
<evidence type="ECO:0000256" key="3">
    <source>
        <dbReference type="ARBA" id="ARBA00022553"/>
    </source>
</evidence>
<keyword evidence="8" id="KW-0067">ATP-binding</keyword>
<dbReference type="InterPro" id="IPR001610">
    <property type="entry name" value="PAC"/>
</dbReference>
<evidence type="ECO:0000256" key="11">
    <source>
        <dbReference type="ARBA" id="ARBA00023136"/>
    </source>
</evidence>
<name>A0ABM6N067_9GAMM</name>
<dbReference type="SMART" id="SM00086">
    <property type="entry name" value="PAC"/>
    <property type="match status" value="1"/>
</dbReference>
<evidence type="ECO:0000256" key="7">
    <source>
        <dbReference type="ARBA" id="ARBA00022777"/>
    </source>
</evidence>
<keyword evidence="4" id="KW-0808">Transferase</keyword>
<dbReference type="Proteomes" id="UP000217258">
    <property type="component" value="Chromosome I"/>
</dbReference>
<dbReference type="SUPFAM" id="SSF55073">
    <property type="entry name" value="Nucleotide cyclase"/>
    <property type="match status" value="1"/>
</dbReference>
<evidence type="ECO:0000256" key="8">
    <source>
        <dbReference type="ARBA" id="ARBA00022840"/>
    </source>
</evidence>
<dbReference type="CDD" id="cd01949">
    <property type="entry name" value="GGDEF"/>
    <property type="match status" value="1"/>
</dbReference>
<dbReference type="SMART" id="SM00091">
    <property type="entry name" value="PAS"/>
    <property type="match status" value="2"/>
</dbReference>
<dbReference type="Gene3D" id="3.30.450.20">
    <property type="entry name" value="PAS domain"/>
    <property type="match status" value="3"/>
</dbReference>
<dbReference type="InterPro" id="IPR043128">
    <property type="entry name" value="Rev_trsase/Diguanyl_cyclase"/>
</dbReference>
<dbReference type="InterPro" id="IPR001633">
    <property type="entry name" value="EAL_dom"/>
</dbReference>
<evidence type="ECO:0000259" key="13">
    <source>
        <dbReference type="PROSITE" id="PS50113"/>
    </source>
</evidence>
<keyword evidence="3" id="KW-0597">Phosphoprotein</keyword>
<feature type="domain" description="GGDEF" evidence="16">
    <location>
        <begin position="628"/>
        <end position="761"/>
    </location>
</feature>
<feature type="domain" description="HAMP" evidence="15">
    <location>
        <begin position="304"/>
        <end position="356"/>
    </location>
</feature>
<keyword evidence="18" id="KW-1185">Reference proteome</keyword>
<dbReference type="SUPFAM" id="SSF103190">
    <property type="entry name" value="Sensory domain-like"/>
    <property type="match status" value="1"/>
</dbReference>
<evidence type="ECO:0000256" key="1">
    <source>
        <dbReference type="ARBA" id="ARBA00004651"/>
    </source>
</evidence>
<dbReference type="PROSITE" id="PS50113">
    <property type="entry name" value="PAC"/>
    <property type="match status" value="1"/>
</dbReference>
<protein>
    <recommendedName>
        <fullName evidence="19">Diguanylate phosphodiesterase</fullName>
    </recommendedName>
</protein>
<dbReference type="InterPro" id="IPR029787">
    <property type="entry name" value="Nucleotide_cyclase"/>
</dbReference>
<dbReference type="InterPro" id="IPR000160">
    <property type="entry name" value="GGDEF_dom"/>
</dbReference>
<dbReference type="InterPro" id="IPR000700">
    <property type="entry name" value="PAS-assoc_C"/>
</dbReference>
<dbReference type="PROSITE" id="PS50883">
    <property type="entry name" value="EAL"/>
    <property type="match status" value="1"/>
</dbReference>
<evidence type="ECO:0000256" key="12">
    <source>
        <dbReference type="SAM" id="Phobius"/>
    </source>
</evidence>
<feature type="domain" description="PAC" evidence="13">
    <location>
        <begin position="544"/>
        <end position="596"/>
    </location>
</feature>
<evidence type="ECO:0008006" key="19">
    <source>
        <dbReference type="Google" id="ProtNLM"/>
    </source>
</evidence>
<feature type="domain" description="EAL" evidence="14">
    <location>
        <begin position="770"/>
        <end position="1025"/>
    </location>
</feature>
<evidence type="ECO:0000256" key="4">
    <source>
        <dbReference type="ARBA" id="ARBA00022679"/>
    </source>
</evidence>
<evidence type="ECO:0000313" key="18">
    <source>
        <dbReference type="Proteomes" id="UP000217258"/>
    </source>
</evidence>
<dbReference type="SMART" id="SM00304">
    <property type="entry name" value="HAMP"/>
    <property type="match status" value="1"/>
</dbReference>
<evidence type="ECO:0000313" key="17">
    <source>
        <dbReference type="EMBL" id="ATC89601.1"/>
    </source>
</evidence>
<dbReference type="CDD" id="cd00130">
    <property type="entry name" value="PAS"/>
    <property type="match status" value="1"/>
</dbReference>
<feature type="transmembrane region" description="Helical" evidence="12">
    <location>
        <begin position="280"/>
        <end position="302"/>
    </location>
</feature>
<dbReference type="NCBIfam" id="TIGR00254">
    <property type="entry name" value="GGDEF"/>
    <property type="match status" value="1"/>
</dbReference>
<dbReference type="Pfam" id="PF02743">
    <property type="entry name" value="dCache_1"/>
    <property type="match status" value="1"/>
</dbReference>
<evidence type="ECO:0000256" key="9">
    <source>
        <dbReference type="ARBA" id="ARBA00022989"/>
    </source>
</evidence>
<dbReference type="InterPro" id="IPR029151">
    <property type="entry name" value="Sensor-like_sf"/>
</dbReference>
<dbReference type="Pfam" id="PF00563">
    <property type="entry name" value="EAL"/>
    <property type="match status" value="1"/>
</dbReference>
<keyword evidence="10" id="KW-0902">Two-component regulatory system</keyword>
<proteinExistence type="predicted"/>
<dbReference type="InterPro" id="IPR035919">
    <property type="entry name" value="EAL_sf"/>
</dbReference>
<dbReference type="Pfam" id="PF00672">
    <property type="entry name" value="HAMP"/>
    <property type="match status" value="1"/>
</dbReference>
<keyword evidence="6" id="KW-0547">Nucleotide-binding</keyword>
<dbReference type="InterPro" id="IPR000014">
    <property type="entry name" value="PAS"/>
</dbReference>
<dbReference type="InterPro" id="IPR033479">
    <property type="entry name" value="dCache_1"/>
</dbReference>
<dbReference type="Gene3D" id="3.20.20.450">
    <property type="entry name" value="EAL domain"/>
    <property type="match status" value="1"/>
</dbReference>
<dbReference type="PROSITE" id="PS50885">
    <property type="entry name" value="HAMP"/>
    <property type="match status" value="1"/>
</dbReference>
<comment type="subcellular location">
    <subcellularLocation>
        <location evidence="1">Cell membrane</location>
        <topology evidence="1">Multi-pass membrane protein</topology>
    </subcellularLocation>
</comment>
<dbReference type="SMART" id="SM00052">
    <property type="entry name" value="EAL"/>
    <property type="match status" value="1"/>
</dbReference>
<evidence type="ECO:0000256" key="10">
    <source>
        <dbReference type="ARBA" id="ARBA00023012"/>
    </source>
</evidence>
<evidence type="ECO:0000256" key="6">
    <source>
        <dbReference type="ARBA" id="ARBA00022741"/>
    </source>
</evidence>
<dbReference type="SUPFAM" id="SSF141868">
    <property type="entry name" value="EAL domain-like"/>
    <property type="match status" value="1"/>
</dbReference>
<dbReference type="PROSITE" id="PS50887">
    <property type="entry name" value="GGDEF"/>
    <property type="match status" value="1"/>
</dbReference>
<keyword evidence="2" id="KW-1003">Cell membrane</keyword>
<dbReference type="CDD" id="cd01948">
    <property type="entry name" value="EAL"/>
    <property type="match status" value="1"/>
</dbReference>
<evidence type="ECO:0000256" key="2">
    <source>
        <dbReference type="ARBA" id="ARBA00022475"/>
    </source>
</evidence>
<keyword evidence="11 12" id="KW-0472">Membrane</keyword>
<dbReference type="Pfam" id="PF00990">
    <property type="entry name" value="GGDEF"/>
    <property type="match status" value="1"/>
</dbReference>
<gene>
    <name evidence="17" type="ORF">PISS_a0571</name>
</gene>
<evidence type="ECO:0000259" key="16">
    <source>
        <dbReference type="PROSITE" id="PS50887"/>
    </source>
</evidence>
<dbReference type="PANTHER" id="PTHR44757:SF2">
    <property type="entry name" value="BIOFILM ARCHITECTURE MAINTENANCE PROTEIN MBAA"/>
    <property type="match status" value="1"/>
</dbReference>
<evidence type="ECO:0000259" key="14">
    <source>
        <dbReference type="PROSITE" id="PS50883"/>
    </source>
</evidence>
<dbReference type="PANTHER" id="PTHR44757">
    <property type="entry name" value="DIGUANYLATE CYCLASE DGCP"/>
    <property type="match status" value="1"/>
</dbReference>
<keyword evidence="7" id="KW-0418">Kinase</keyword>
<dbReference type="SUPFAM" id="SSF158472">
    <property type="entry name" value="HAMP domain-like"/>
    <property type="match status" value="1"/>
</dbReference>
<dbReference type="Gene3D" id="6.10.340.10">
    <property type="match status" value="1"/>
</dbReference>
<evidence type="ECO:0000256" key="5">
    <source>
        <dbReference type="ARBA" id="ARBA00022692"/>
    </source>
</evidence>
<dbReference type="InterPro" id="IPR052155">
    <property type="entry name" value="Biofilm_reg_signaling"/>
</dbReference>
<dbReference type="Gene3D" id="3.30.70.270">
    <property type="match status" value="1"/>
</dbReference>
<dbReference type="CDD" id="cd12914">
    <property type="entry name" value="PDC1_DGC_like"/>
    <property type="match status" value="1"/>
</dbReference>
<dbReference type="CDD" id="cd06225">
    <property type="entry name" value="HAMP"/>
    <property type="match status" value="1"/>
</dbReference>